<dbReference type="AlphaFoldDB" id="A0A8S1UFB2"/>
<dbReference type="EMBL" id="CAJJDP010000044">
    <property type="protein sequence ID" value="CAD8163931.1"/>
    <property type="molecule type" value="Genomic_DNA"/>
</dbReference>
<dbReference type="OMA" id="VNLICRI"/>
<comment type="caution">
    <text evidence="1">The sequence shown here is derived from an EMBL/GenBank/DDBJ whole genome shotgun (WGS) entry which is preliminary data.</text>
</comment>
<reference evidence="1" key="1">
    <citation type="submission" date="2021-01" db="EMBL/GenBank/DDBJ databases">
        <authorList>
            <consortium name="Genoscope - CEA"/>
            <person name="William W."/>
        </authorList>
    </citation>
    <scope>NUCLEOTIDE SEQUENCE</scope>
</reference>
<name>A0A8S1UFB2_PAROT</name>
<organism evidence="1 2">
    <name type="scientific">Paramecium octaurelia</name>
    <dbReference type="NCBI Taxonomy" id="43137"/>
    <lineage>
        <taxon>Eukaryota</taxon>
        <taxon>Sar</taxon>
        <taxon>Alveolata</taxon>
        <taxon>Ciliophora</taxon>
        <taxon>Intramacronucleata</taxon>
        <taxon>Oligohymenophorea</taxon>
        <taxon>Peniculida</taxon>
        <taxon>Parameciidae</taxon>
        <taxon>Paramecium</taxon>
    </lineage>
</organism>
<proteinExistence type="predicted"/>
<keyword evidence="2" id="KW-1185">Reference proteome</keyword>
<sequence>MLNQVQGAVPQSTKKRVKERSVLDALNRVREWRRIYEQGKCQQNTNQPRISLQEAANQVKIPKKTLEDYVQIFTKVNLICRIEDFANKRMGFLRKLIQKHKAYIKTAALISKQIKKEFIHVKKEDPFQSKIKIEFEHLTSIQNIKEEFQSNEAIQEVKQEIKEEELQPKLIFS</sequence>
<evidence type="ECO:0000313" key="1">
    <source>
        <dbReference type="EMBL" id="CAD8163931.1"/>
    </source>
</evidence>
<evidence type="ECO:0000313" key="2">
    <source>
        <dbReference type="Proteomes" id="UP000683925"/>
    </source>
</evidence>
<gene>
    <name evidence="1" type="ORF">POCTA_138.1.T0440101</name>
</gene>
<dbReference type="OrthoDB" id="286314at2759"/>
<dbReference type="Proteomes" id="UP000683925">
    <property type="component" value="Unassembled WGS sequence"/>
</dbReference>
<accession>A0A8S1UFB2</accession>
<protein>
    <submittedName>
        <fullName evidence="1">Uncharacterized protein</fullName>
    </submittedName>
</protein>